<organism evidence="1 2">
    <name type="scientific">Dehalococcoides mccartyi (strain CBDB1)</name>
    <dbReference type="NCBI Taxonomy" id="255470"/>
    <lineage>
        <taxon>Bacteria</taxon>
        <taxon>Bacillati</taxon>
        <taxon>Chloroflexota</taxon>
        <taxon>Dehalococcoidia</taxon>
        <taxon>Dehalococcoidales</taxon>
        <taxon>Dehalococcoidaceae</taxon>
        <taxon>Dehalococcoides</taxon>
    </lineage>
</organism>
<reference evidence="1 2" key="1">
    <citation type="journal article" date="2005" name="Nat. Biotechnol.">
        <title>Genome sequence of the chlorinated compound-respiring bacterium Dehalococcoides species strain CBDB1.</title>
        <authorList>
            <person name="Kube M."/>
            <person name="Beck A."/>
            <person name="Zinder S.H."/>
            <person name="Kuhl H."/>
            <person name="Reinhardt R."/>
            <person name="Adrian L."/>
        </authorList>
    </citation>
    <scope>NUCLEOTIDE SEQUENCE [LARGE SCALE GENOMIC DNA]</scope>
    <source>
        <strain evidence="1 2">CBDB1</strain>
    </source>
</reference>
<keyword evidence="2" id="KW-1185">Reference proteome</keyword>
<dbReference type="Gene3D" id="1.10.150.280">
    <property type="entry name" value="AF1531-like domain"/>
    <property type="match status" value="1"/>
</dbReference>
<evidence type="ECO:0000313" key="1">
    <source>
        <dbReference type="EMBL" id="CAI82303.1"/>
    </source>
</evidence>
<dbReference type="GO" id="GO:0015628">
    <property type="term" value="P:protein secretion by the type II secretion system"/>
    <property type="evidence" value="ECO:0007669"/>
    <property type="project" value="TreeGrafter"/>
</dbReference>
<dbReference type="PANTHER" id="PTHR21180">
    <property type="entry name" value="ENDONUCLEASE/EXONUCLEASE/PHOSPHATASE FAMILY DOMAIN-CONTAINING PROTEIN 1"/>
    <property type="match status" value="1"/>
</dbReference>
<dbReference type="FunFam" id="1.10.150.280:FF:000004">
    <property type="entry name" value="Transcription elongation factor, mitochondrial"/>
    <property type="match status" value="1"/>
</dbReference>
<protein>
    <submittedName>
        <fullName evidence="1">Competence protein ComEA</fullName>
    </submittedName>
</protein>
<name>A0A916NU23_DEHMC</name>
<dbReference type="InterPro" id="IPR051675">
    <property type="entry name" value="Endo/Exo/Phosphatase_dom_1"/>
</dbReference>
<evidence type="ECO:0000313" key="2">
    <source>
        <dbReference type="Proteomes" id="UP000000433"/>
    </source>
</evidence>
<dbReference type="AlphaFoldDB" id="A0A916NU23"/>
<accession>A0A916NU23</accession>
<dbReference type="EMBL" id="AJ965256">
    <property type="protein sequence ID" value="CAI82303.1"/>
    <property type="molecule type" value="Genomic_DNA"/>
</dbReference>
<sequence>MPEIFLYRPFLFISQPASDYLQPSIQYILTGKSFWYSLETFIHPFYSFGRTYEGFQKVWSAAGTCSFGHNRQGCSETTPLAVYTPPQITEKPLEIYISGNINLPGIYPAGTQDTLQSLLESSGGLKDNSELTTIYLSFNPPPLASSAQKIDLNRAEIWLLVALPGIGEARASDIVSYRNQNGGFKNTLELMLIPGFSQSLYDQIKDMICVSETADIS</sequence>
<dbReference type="Proteomes" id="UP000000433">
    <property type="component" value="Chromosome"/>
</dbReference>
<dbReference type="SUPFAM" id="SSF47781">
    <property type="entry name" value="RuvA domain 2-like"/>
    <property type="match status" value="1"/>
</dbReference>
<dbReference type="Pfam" id="PF12836">
    <property type="entry name" value="HHH_3"/>
    <property type="match status" value="1"/>
</dbReference>
<dbReference type="InterPro" id="IPR010994">
    <property type="entry name" value="RuvA_2-like"/>
</dbReference>
<proteinExistence type="predicted"/>
<dbReference type="GO" id="GO:0015627">
    <property type="term" value="C:type II protein secretion system complex"/>
    <property type="evidence" value="ECO:0007669"/>
    <property type="project" value="TreeGrafter"/>
</dbReference>
<gene>
    <name evidence="1" type="primary">comeA</name>
    <name evidence="1" type="ordered locus">cbdbA31</name>
</gene>
<dbReference type="KEGG" id="deh:cbdbA31"/>
<dbReference type="PANTHER" id="PTHR21180:SF32">
    <property type="entry name" value="ENDONUCLEASE_EXONUCLEASE_PHOSPHATASE FAMILY DOMAIN-CONTAINING PROTEIN 1"/>
    <property type="match status" value="1"/>
</dbReference>